<organism evidence="1 2">
    <name type="scientific">Camellia lanceoleosa</name>
    <dbReference type="NCBI Taxonomy" id="1840588"/>
    <lineage>
        <taxon>Eukaryota</taxon>
        <taxon>Viridiplantae</taxon>
        <taxon>Streptophyta</taxon>
        <taxon>Embryophyta</taxon>
        <taxon>Tracheophyta</taxon>
        <taxon>Spermatophyta</taxon>
        <taxon>Magnoliopsida</taxon>
        <taxon>eudicotyledons</taxon>
        <taxon>Gunneridae</taxon>
        <taxon>Pentapetalae</taxon>
        <taxon>asterids</taxon>
        <taxon>Ericales</taxon>
        <taxon>Theaceae</taxon>
        <taxon>Camellia</taxon>
    </lineage>
</organism>
<name>A0ACC0HGH8_9ERIC</name>
<keyword evidence="2" id="KW-1185">Reference proteome</keyword>
<evidence type="ECO:0000313" key="1">
    <source>
        <dbReference type="EMBL" id="KAI8012509.1"/>
    </source>
</evidence>
<proteinExistence type="predicted"/>
<gene>
    <name evidence="1" type="ORF">LOK49_LG06G01070</name>
</gene>
<comment type="caution">
    <text evidence="1">The sequence shown here is derived from an EMBL/GenBank/DDBJ whole genome shotgun (WGS) entry which is preliminary data.</text>
</comment>
<dbReference type="Proteomes" id="UP001060215">
    <property type="component" value="Chromosome 5"/>
</dbReference>
<reference evidence="1 2" key="1">
    <citation type="journal article" date="2022" name="Plant J.">
        <title>Chromosome-level genome of Camellia lanceoleosa provides a valuable resource for understanding genome evolution and self-incompatibility.</title>
        <authorList>
            <person name="Gong W."/>
            <person name="Xiao S."/>
            <person name="Wang L."/>
            <person name="Liao Z."/>
            <person name="Chang Y."/>
            <person name="Mo W."/>
            <person name="Hu G."/>
            <person name="Li W."/>
            <person name="Zhao G."/>
            <person name="Zhu H."/>
            <person name="Hu X."/>
            <person name="Ji K."/>
            <person name="Xiang X."/>
            <person name="Song Q."/>
            <person name="Yuan D."/>
            <person name="Jin S."/>
            <person name="Zhang L."/>
        </authorList>
    </citation>
    <scope>NUCLEOTIDE SEQUENCE [LARGE SCALE GENOMIC DNA]</scope>
    <source>
        <strain evidence="1">SQ_2022a</strain>
    </source>
</reference>
<protein>
    <submittedName>
        <fullName evidence="1">Uncharacterized protein</fullName>
    </submittedName>
</protein>
<sequence length="118" mass="13308">MHSQNLARINGLLWINNAFNELQKANTRDTTNAWNGDGCPLNMSVGIGFPSMYSQGTMMKTVTIVKEAMRIDSKTLVRSGCTLLSSKPFCRVVATTFDMSTKFRSLCTCYFYMPRPYL</sequence>
<dbReference type="EMBL" id="CM045762">
    <property type="protein sequence ID" value="KAI8012509.1"/>
    <property type="molecule type" value="Genomic_DNA"/>
</dbReference>
<evidence type="ECO:0000313" key="2">
    <source>
        <dbReference type="Proteomes" id="UP001060215"/>
    </source>
</evidence>
<accession>A0ACC0HGH8</accession>